<dbReference type="SMART" id="SM00210">
    <property type="entry name" value="TSPN"/>
    <property type="match status" value="1"/>
</dbReference>
<evidence type="ECO:0000313" key="4">
    <source>
        <dbReference type="Proteomes" id="UP000440578"/>
    </source>
</evidence>
<dbReference type="SUPFAM" id="SSF49899">
    <property type="entry name" value="Concanavalin A-like lectins/glucanases"/>
    <property type="match status" value="1"/>
</dbReference>
<keyword evidence="1" id="KW-0677">Repeat</keyword>
<reference evidence="3 4" key="1">
    <citation type="submission" date="2019-07" db="EMBL/GenBank/DDBJ databases">
        <title>Draft genome assembly of a fouling barnacle, Amphibalanus amphitrite (Darwin, 1854): The first reference genome for Thecostraca.</title>
        <authorList>
            <person name="Kim W."/>
        </authorList>
    </citation>
    <scope>NUCLEOTIDE SEQUENCE [LARGE SCALE GENOMIC DNA]</scope>
    <source>
        <strain evidence="3">SNU_AA5</strain>
        <tissue evidence="3">Soma without cirri and trophi</tissue>
    </source>
</reference>
<dbReference type="InterPro" id="IPR048287">
    <property type="entry name" value="TSPN-like_N"/>
</dbReference>
<dbReference type="GO" id="GO:0005581">
    <property type="term" value="C:collagen trimer"/>
    <property type="evidence" value="ECO:0007669"/>
    <property type="project" value="UniProtKB-KW"/>
</dbReference>
<dbReference type="EMBL" id="VIIS01000112">
    <property type="protein sequence ID" value="KAF0313137.1"/>
    <property type="molecule type" value="Genomic_DNA"/>
</dbReference>
<dbReference type="InterPro" id="IPR013320">
    <property type="entry name" value="ConA-like_dom_sf"/>
</dbReference>
<dbReference type="Proteomes" id="UP000440578">
    <property type="component" value="Unassembled WGS sequence"/>
</dbReference>
<keyword evidence="4" id="KW-1185">Reference proteome</keyword>
<evidence type="ECO:0000313" key="3">
    <source>
        <dbReference type="EMBL" id="KAF0313137.1"/>
    </source>
</evidence>
<name>A0A6A4X1G2_AMPAM</name>
<gene>
    <name evidence="3" type="primary">COL15A1_0</name>
    <name evidence="3" type="ORF">FJT64_016278</name>
</gene>
<evidence type="ECO:0000259" key="2">
    <source>
        <dbReference type="SMART" id="SM00210"/>
    </source>
</evidence>
<evidence type="ECO:0000256" key="1">
    <source>
        <dbReference type="ARBA" id="ARBA00022737"/>
    </source>
</evidence>
<keyword evidence="3" id="KW-0176">Collagen</keyword>
<proteinExistence type="predicted"/>
<protein>
    <submittedName>
        <fullName evidence="3">Collagen alpha-1(XV) chain</fullName>
    </submittedName>
</protein>
<comment type="caution">
    <text evidence="3">The sequence shown here is derived from an EMBL/GenBank/DDBJ whole genome shotgun (WGS) entry which is preliminary data.</text>
</comment>
<dbReference type="OrthoDB" id="10060752at2759"/>
<organism evidence="3 4">
    <name type="scientific">Amphibalanus amphitrite</name>
    <name type="common">Striped barnacle</name>
    <name type="synonym">Balanus amphitrite</name>
    <dbReference type="NCBI Taxonomy" id="1232801"/>
    <lineage>
        <taxon>Eukaryota</taxon>
        <taxon>Metazoa</taxon>
        <taxon>Ecdysozoa</taxon>
        <taxon>Arthropoda</taxon>
        <taxon>Crustacea</taxon>
        <taxon>Multicrustacea</taxon>
        <taxon>Cirripedia</taxon>
        <taxon>Thoracica</taxon>
        <taxon>Thoracicalcarea</taxon>
        <taxon>Balanomorpha</taxon>
        <taxon>Balanoidea</taxon>
        <taxon>Balanidae</taxon>
        <taxon>Amphibalaninae</taxon>
        <taxon>Amphibalanus</taxon>
    </lineage>
</organism>
<dbReference type="AlphaFoldDB" id="A0A6A4X1G2"/>
<sequence>MRKVKIISLLDAIPVPFPEKSNLAFVEGEDGFPAYGFKKEHEVKRPYRLFLPERLPREFAVAVTVLLRSSDGGFLFAVLNPLETVVQLGVQLTPAADGYTNISLLYTDSEVHFTSQRLATFTVPSVQDEWTKLALQVTDSEVTLYLNCTKHSSAYAPRVPLELIFDPASTLFIGQAGGIIGGQFEVSPRRGVTEFKLVFRLVFC</sequence>
<accession>A0A6A4X1G2</accession>
<dbReference type="Gene3D" id="2.60.120.200">
    <property type="match status" value="1"/>
</dbReference>
<feature type="domain" description="Thrombospondin-like N-terminal" evidence="2">
    <location>
        <begin position="3"/>
        <end position="201"/>
    </location>
</feature>